<evidence type="ECO:0000256" key="6">
    <source>
        <dbReference type="ARBA" id="ARBA00023136"/>
    </source>
</evidence>
<proteinExistence type="predicted"/>
<gene>
    <name evidence="10" type="primary">LPCAT1</name>
</gene>
<dbReference type="GO" id="GO:0042171">
    <property type="term" value="F:lysophosphatidic acid acyltransferase activity"/>
    <property type="evidence" value="ECO:0007669"/>
    <property type="project" value="TreeGrafter"/>
</dbReference>
<name>A0A1A8BLL0_NOTKA</name>
<evidence type="ECO:0000256" key="4">
    <source>
        <dbReference type="ARBA" id="ARBA00022989"/>
    </source>
</evidence>
<sequence>MIFPEGTCTNRSGLILFKAGAFIPGLPVQPVTLRYPDKLDTVSWTWRGPGALKILWLTLCQLHNSMEIEYLPVYYPSDEEKDNPTLFASNVRKLMAKALGTPLTDLSFDDREIILSQGPLPIINSSSLLQFNQLLCRLGLRSGMRDTQLEEHVKKARSLEGTRLGLEELAQFLTLPVSDTLTQVYNLFEQSEDGQMDIRHYIVALSTVLRPPKSFETLKLAFEMYENERGEILEEDLAVVMEIMLGVKDVDLSGLFLALGKLDERKITYDELHHLLKNTSHLSLDGFDFKDHPGKGCISRPKSCNGQSHDKDK</sequence>
<dbReference type="EMBL" id="HADZ01003464">
    <property type="protein sequence ID" value="SBP67405.1"/>
    <property type="molecule type" value="Transcribed_RNA"/>
</dbReference>
<keyword evidence="1" id="KW-0444">Lipid biosynthesis</keyword>
<accession>A0A1A8BLL0</accession>
<dbReference type="PANTHER" id="PTHR23063:SF52">
    <property type="entry name" value="LYSOPHOSPHATIDYLCHOLINE ACYLTRANSFERASE"/>
    <property type="match status" value="1"/>
</dbReference>
<evidence type="ECO:0000256" key="1">
    <source>
        <dbReference type="ARBA" id="ARBA00022516"/>
    </source>
</evidence>
<evidence type="ECO:0000313" key="10">
    <source>
        <dbReference type="EMBL" id="SBP67405.1"/>
    </source>
</evidence>
<dbReference type="CDD" id="cd07991">
    <property type="entry name" value="LPLAT_LPCAT1-like"/>
    <property type="match status" value="1"/>
</dbReference>
<organism evidence="10">
    <name type="scientific">Nothobranchius kadleci</name>
    <name type="common">African annual killifish</name>
    <dbReference type="NCBI Taxonomy" id="1051664"/>
    <lineage>
        <taxon>Eukaryota</taxon>
        <taxon>Metazoa</taxon>
        <taxon>Chordata</taxon>
        <taxon>Craniata</taxon>
        <taxon>Vertebrata</taxon>
        <taxon>Euteleostomi</taxon>
        <taxon>Actinopterygii</taxon>
        <taxon>Neopterygii</taxon>
        <taxon>Teleostei</taxon>
        <taxon>Neoteleostei</taxon>
        <taxon>Acanthomorphata</taxon>
        <taxon>Ovalentaria</taxon>
        <taxon>Atherinomorphae</taxon>
        <taxon>Cyprinodontiformes</taxon>
        <taxon>Nothobranchiidae</taxon>
        <taxon>Nothobranchius</taxon>
    </lineage>
</organism>
<evidence type="ECO:0000256" key="5">
    <source>
        <dbReference type="ARBA" id="ARBA00023098"/>
    </source>
</evidence>
<dbReference type="GO" id="GO:0008374">
    <property type="term" value="F:O-acyltransferase activity"/>
    <property type="evidence" value="ECO:0007669"/>
    <property type="project" value="InterPro"/>
</dbReference>
<dbReference type="Gene3D" id="1.10.238.10">
    <property type="entry name" value="EF-hand"/>
    <property type="match status" value="1"/>
</dbReference>
<reference evidence="10" key="1">
    <citation type="submission" date="2016-05" db="EMBL/GenBank/DDBJ databases">
        <authorList>
            <person name="Lavstsen T."/>
            <person name="Jespersen J.S."/>
        </authorList>
    </citation>
    <scope>NUCLEOTIDE SEQUENCE</scope>
    <source>
        <tissue evidence="10">Brain</tissue>
    </source>
</reference>
<keyword evidence="5" id="KW-0443">Lipid metabolism</keyword>
<dbReference type="GO" id="GO:0005783">
    <property type="term" value="C:endoplasmic reticulum"/>
    <property type="evidence" value="ECO:0007669"/>
    <property type="project" value="TreeGrafter"/>
</dbReference>
<evidence type="ECO:0000256" key="2">
    <source>
        <dbReference type="ARBA" id="ARBA00022679"/>
    </source>
</evidence>
<keyword evidence="7" id="KW-0594">Phospholipid biosynthesis</keyword>
<protein>
    <submittedName>
        <fullName evidence="10">Lysophosphatidylcholine acyltransferase 1</fullName>
    </submittedName>
</protein>
<reference evidence="10" key="2">
    <citation type="submission" date="2016-06" db="EMBL/GenBank/DDBJ databases">
        <title>The genome of a short-lived fish provides insights into sex chromosome evolution and the genetic control of aging.</title>
        <authorList>
            <person name="Reichwald K."/>
            <person name="Felder M."/>
            <person name="Petzold A."/>
            <person name="Koch P."/>
            <person name="Groth M."/>
            <person name="Platzer M."/>
        </authorList>
    </citation>
    <scope>NUCLEOTIDE SEQUENCE</scope>
    <source>
        <tissue evidence="10">Brain</tissue>
    </source>
</reference>
<keyword evidence="8" id="KW-1208">Phospholipid metabolism</keyword>
<dbReference type="PANTHER" id="PTHR23063">
    <property type="entry name" value="PHOSPHOLIPID ACYLTRANSFERASE"/>
    <property type="match status" value="1"/>
</dbReference>
<dbReference type="SUPFAM" id="SSF69593">
    <property type="entry name" value="Glycerol-3-phosphate (1)-acyltransferase"/>
    <property type="match status" value="1"/>
</dbReference>
<evidence type="ECO:0000256" key="8">
    <source>
        <dbReference type="ARBA" id="ARBA00023264"/>
    </source>
</evidence>
<evidence type="ECO:0000256" key="7">
    <source>
        <dbReference type="ARBA" id="ARBA00023209"/>
    </source>
</evidence>
<keyword evidence="3" id="KW-0812">Transmembrane</keyword>
<keyword evidence="9 10" id="KW-0012">Acyltransferase</keyword>
<keyword evidence="2 10" id="KW-0808">Transferase</keyword>
<evidence type="ECO:0000256" key="9">
    <source>
        <dbReference type="ARBA" id="ARBA00023315"/>
    </source>
</evidence>
<keyword evidence="4" id="KW-1133">Transmembrane helix</keyword>
<evidence type="ECO:0000256" key="3">
    <source>
        <dbReference type="ARBA" id="ARBA00022692"/>
    </source>
</evidence>
<dbReference type="SUPFAM" id="SSF47473">
    <property type="entry name" value="EF-hand"/>
    <property type="match status" value="1"/>
</dbReference>
<dbReference type="InterPro" id="IPR045252">
    <property type="entry name" value="LPCAT1-like"/>
</dbReference>
<dbReference type="AlphaFoldDB" id="A0A1A8BLL0"/>
<dbReference type="InterPro" id="IPR011992">
    <property type="entry name" value="EF-hand-dom_pair"/>
</dbReference>
<dbReference type="GO" id="GO:0008654">
    <property type="term" value="P:phospholipid biosynthetic process"/>
    <property type="evidence" value="ECO:0007669"/>
    <property type="project" value="UniProtKB-KW"/>
</dbReference>
<keyword evidence="6" id="KW-0472">Membrane</keyword>